<reference evidence="2" key="1">
    <citation type="submission" date="2014-09" db="EMBL/GenBank/DDBJ databases">
        <authorList>
            <person name="Mudge J."/>
            <person name="Ramaraj T."/>
            <person name="Lindquist I.E."/>
            <person name="Bharti A.K."/>
            <person name="Sundararajan A."/>
            <person name="Cameron C.T."/>
            <person name="Woodward J.E."/>
            <person name="May G.D."/>
            <person name="Brubaker C."/>
            <person name="Broadhvest J."/>
            <person name="Wilkins T.A."/>
        </authorList>
    </citation>
    <scope>NUCLEOTIDE SEQUENCE</scope>
    <source>
        <strain evidence="2">cv. AKA8401</strain>
    </source>
</reference>
<sequence length="30" mass="3461">MSQNMIQYHLIELPQCNTQIGSVRTCTTSY</sequence>
<evidence type="ECO:0000313" key="2">
    <source>
        <dbReference type="Proteomes" id="UP000032142"/>
    </source>
</evidence>
<organism evidence="1 2">
    <name type="scientific">Gossypium arboreum</name>
    <name type="common">Tree cotton</name>
    <name type="synonym">Gossypium nanking</name>
    <dbReference type="NCBI Taxonomy" id="29729"/>
    <lineage>
        <taxon>Eukaryota</taxon>
        <taxon>Viridiplantae</taxon>
        <taxon>Streptophyta</taxon>
        <taxon>Embryophyta</taxon>
        <taxon>Tracheophyta</taxon>
        <taxon>Spermatophyta</taxon>
        <taxon>Magnoliopsida</taxon>
        <taxon>eudicotyledons</taxon>
        <taxon>Gunneridae</taxon>
        <taxon>Pentapetalae</taxon>
        <taxon>rosids</taxon>
        <taxon>malvids</taxon>
        <taxon>Malvales</taxon>
        <taxon>Malvaceae</taxon>
        <taxon>Malvoideae</taxon>
        <taxon>Gossypium</taxon>
    </lineage>
</organism>
<proteinExistence type="predicted"/>
<dbReference type="AlphaFoldDB" id="A0A0B0MH89"/>
<accession>A0A0B0MH89</accession>
<gene>
    <name evidence="1" type="ORF">F383_18024</name>
</gene>
<keyword evidence="2" id="KW-1185">Reference proteome</keyword>
<protein>
    <submittedName>
        <fullName evidence="1">Uncharacterized protein</fullName>
    </submittedName>
</protein>
<dbReference type="EMBL" id="JRRC01115960">
    <property type="protein sequence ID" value="KHG00160.1"/>
    <property type="molecule type" value="Genomic_DNA"/>
</dbReference>
<comment type="caution">
    <text evidence="1">The sequence shown here is derived from an EMBL/GenBank/DDBJ whole genome shotgun (WGS) entry which is preliminary data.</text>
</comment>
<dbReference type="Proteomes" id="UP000032142">
    <property type="component" value="Unassembled WGS sequence"/>
</dbReference>
<name>A0A0B0MH89_GOSAR</name>
<evidence type="ECO:0000313" key="1">
    <source>
        <dbReference type="EMBL" id="KHG00160.1"/>
    </source>
</evidence>